<feature type="transmembrane region" description="Helical" evidence="1">
    <location>
        <begin position="153"/>
        <end position="175"/>
    </location>
</feature>
<dbReference type="PaxDb" id="768679-TTX_0278"/>
<reference evidence="2 3" key="1">
    <citation type="journal article" date="2011" name="PLoS ONE">
        <title>The complete genome sequence of Thermoproteus tenax: a physiologically versatile member of the Crenarchaeota.</title>
        <authorList>
            <person name="Siebers B."/>
            <person name="Zaparty M."/>
            <person name="Raddatz G."/>
            <person name="Tjaden B."/>
            <person name="Albers S.V."/>
            <person name="Bell S.D."/>
            <person name="Blombach F."/>
            <person name="Kletzin A."/>
            <person name="Kyrpides N."/>
            <person name="Lanz C."/>
            <person name="Plagens A."/>
            <person name="Rampp M."/>
            <person name="Rosinus A."/>
            <person name="von Jan M."/>
            <person name="Makarova K.S."/>
            <person name="Klenk H.P."/>
            <person name="Schuster S.C."/>
            <person name="Hensel R."/>
        </authorList>
    </citation>
    <scope>NUCLEOTIDE SEQUENCE [LARGE SCALE GENOMIC DNA]</scope>
    <source>
        <strain evidence="3">ATCC 35583 / DSM 2078 / JCM 9277 / NBRC 100435 / Kra 1</strain>
    </source>
</reference>
<keyword evidence="3" id="KW-1185">Reference proteome</keyword>
<gene>
    <name evidence="2" type="ordered locus">TTX_0278</name>
</gene>
<feature type="transmembrane region" description="Helical" evidence="1">
    <location>
        <begin position="92"/>
        <end position="117"/>
    </location>
</feature>
<evidence type="ECO:0000256" key="1">
    <source>
        <dbReference type="SAM" id="Phobius"/>
    </source>
</evidence>
<dbReference type="RefSeq" id="WP_014126211.1">
    <property type="nucleotide sequence ID" value="NC_016070.1"/>
</dbReference>
<dbReference type="GeneID" id="11263287"/>
<dbReference type="EMBL" id="FN869859">
    <property type="protein sequence ID" value="CCC80954.1"/>
    <property type="molecule type" value="Genomic_DNA"/>
</dbReference>
<sequence>MDAETAKILAGVGAILAAVGAFEHIVGIIGVILMLVGLISLADIFGDQKMRSDSVMWFIYAIIAFLVLTIGGALSLFSLFSLMEFALFPPGGFGHMALLGIVVFIIVLVIAFVFFLLSADKFKSVMAVLGQRTGESLFGTAGTLYYWGAVLTIVIVGAVLLFVALILAGIAFLTAKIPQASSQR</sequence>
<protein>
    <submittedName>
        <fullName evidence="2">Predicted membrane protein</fullName>
    </submittedName>
</protein>
<dbReference type="Pfam" id="PF06195">
    <property type="entry name" value="DUF996"/>
    <property type="match status" value="1"/>
</dbReference>
<dbReference type="Proteomes" id="UP000002654">
    <property type="component" value="Chromosome"/>
</dbReference>
<accession>G4RN10</accession>
<organism evidence="2 3">
    <name type="scientific">Thermoproteus tenax (strain ATCC 35583 / DSM 2078 / JCM 9277 / NBRC 100435 / Kra 1)</name>
    <dbReference type="NCBI Taxonomy" id="768679"/>
    <lineage>
        <taxon>Archaea</taxon>
        <taxon>Thermoproteota</taxon>
        <taxon>Thermoprotei</taxon>
        <taxon>Thermoproteales</taxon>
        <taxon>Thermoproteaceae</taxon>
        <taxon>Thermoproteus</taxon>
    </lineage>
</organism>
<dbReference type="STRING" id="768679.TTX_0278"/>
<dbReference type="InterPro" id="IPR010397">
    <property type="entry name" value="DUF996"/>
</dbReference>
<feature type="transmembrane region" description="Helical" evidence="1">
    <location>
        <begin position="25"/>
        <end position="45"/>
    </location>
</feature>
<name>G4RN10_THETK</name>
<keyword evidence="1" id="KW-0812">Transmembrane</keyword>
<dbReference type="PATRIC" id="fig|768679.9.peg.294"/>
<dbReference type="OrthoDB" id="384430at2157"/>
<proteinExistence type="predicted"/>
<dbReference type="AlphaFoldDB" id="G4RN10"/>
<feature type="transmembrane region" description="Helical" evidence="1">
    <location>
        <begin position="57"/>
        <end position="80"/>
    </location>
</feature>
<keyword evidence="1" id="KW-0472">Membrane</keyword>
<keyword evidence="1" id="KW-1133">Transmembrane helix</keyword>
<evidence type="ECO:0000313" key="3">
    <source>
        <dbReference type="Proteomes" id="UP000002654"/>
    </source>
</evidence>
<dbReference type="KEGG" id="ttn:TTX_0278"/>
<dbReference type="eggNOG" id="arCOG01644">
    <property type="taxonomic scope" value="Archaea"/>
</dbReference>
<dbReference type="HOGENOM" id="CLU_105758_2_1_2"/>
<evidence type="ECO:0000313" key="2">
    <source>
        <dbReference type="EMBL" id="CCC80954.1"/>
    </source>
</evidence>